<dbReference type="Gene3D" id="2.30.110.10">
    <property type="entry name" value="Electron Transport, Fmn-binding Protein, Chain A"/>
    <property type="match status" value="1"/>
</dbReference>
<dbReference type="InterPro" id="IPR012349">
    <property type="entry name" value="Split_barrel_FMN-bd"/>
</dbReference>
<protein>
    <submittedName>
        <fullName evidence="1">Pyridoxamine 5'-phosphate oxidase family protein</fullName>
    </submittedName>
</protein>
<reference evidence="1 2" key="1">
    <citation type="submission" date="2020-10" db="EMBL/GenBank/DDBJ databases">
        <title>Haloactinobacterium sp. RN3S43, a bacterium isolated from saline soil.</title>
        <authorList>
            <person name="Sun J.-Q."/>
        </authorList>
    </citation>
    <scope>NUCLEOTIDE SEQUENCE [LARGE SCALE GENOMIC DNA]</scope>
    <source>
        <strain evidence="1 2">RN3S43</strain>
    </source>
</reference>
<dbReference type="KEGG" id="halt:IM660_13660"/>
<dbReference type="Proteomes" id="UP000593758">
    <property type="component" value="Chromosome"/>
</dbReference>
<keyword evidence="2" id="KW-1185">Reference proteome</keyword>
<sequence length="160" mass="17801">MADLATTAPAFIEIAHRIVWATAATVDPSGGPRTRILHPVWEWDGERLTGWVATSPLSPKARHLEHEARMSITYWDPSHDTCTTDCRAVWELGEDERAAGWQRFTDAPEPVGYDPRIIPGWTGPEAPSFGILRLEPTRIRVQPASLMLGQGGELHTWRAA</sequence>
<accession>A0A7M1SZ54</accession>
<name>A0A7M1SZ54_9MICO</name>
<dbReference type="SUPFAM" id="SSF50475">
    <property type="entry name" value="FMN-binding split barrel"/>
    <property type="match status" value="1"/>
</dbReference>
<gene>
    <name evidence="1" type="ORF">IM660_13660</name>
</gene>
<dbReference type="AlphaFoldDB" id="A0A7M1SZ54"/>
<evidence type="ECO:0000313" key="2">
    <source>
        <dbReference type="Proteomes" id="UP000593758"/>
    </source>
</evidence>
<organism evidence="1 2">
    <name type="scientific">Ruania alkalisoli</name>
    <dbReference type="NCBI Taxonomy" id="2779775"/>
    <lineage>
        <taxon>Bacteria</taxon>
        <taxon>Bacillati</taxon>
        <taxon>Actinomycetota</taxon>
        <taxon>Actinomycetes</taxon>
        <taxon>Micrococcales</taxon>
        <taxon>Ruaniaceae</taxon>
        <taxon>Ruania</taxon>
    </lineage>
</organism>
<dbReference type="EMBL" id="CP063169">
    <property type="protein sequence ID" value="QOR72781.1"/>
    <property type="molecule type" value="Genomic_DNA"/>
</dbReference>
<evidence type="ECO:0000313" key="1">
    <source>
        <dbReference type="EMBL" id="QOR72781.1"/>
    </source>
</evidence>
<proteinExistence type="predicted"/>